<dbReference type="Proteomes" id="UP000655751">
    <property type="component" value="Unassembled WGS sequence"/>
</dbReference>
<evidence type="ECO:0000313" key="3">
    <source>
        <dbReference type="Proteomes" id="UP000655751"/>
    </source>
</evidence>
<keyword evidence="1" id="KW-0472">Membrane</keyword>
<keyword evidence="1" id="KW-0812">Transmembrane</keyword>
<feature type="transmembrane region" description="Helical" evidence="1">
    <location>
        <begin position="29"/>
        <end position="47"/>
    </location>
</feature>
<sequence length="311" mass="33267">MTAPAAKTGPLHSIRRVLRFTAVMYKPHYLLYGILWVLALEATAALVTAPDTAWRPSGATAMRIAVVAIVLLYLRMVDEQKDLDYDRVHNPDRPLVTGAVSATELRAAMAVIAVVSVAASSTLSAVSAVAIAAVLGYGLLLWALERVSAPVRTDILLNLAVTYPVQLLVTAYIVLSAIDTGEVAARPVAAVVALIFAGSFLQFEFARKTSREDRPGEMYYSNRLGANGSTAAALVCAAVAVITDSALIRPWQEPAPRNLIAWLPLALLLIPATCALTFRRSTDTDYPVVPAVLFILTLYLTLIAQALVLTG</sequence>
<organism evidence="2 3">
    <name type="scientific">Nocardia bovistercoris</name>
    <dbReference type="NCBI Taxonomy" id="2785916"/>
    <lineage>
        <taxon>Bacteria</taxon>
        <taxon>Bacillati</taxon>
        <taxon>Actinomycetota</taxon>
        <taxon>Actinomycetes</taxon>
        <taxon>Mycobacteriales</taxon>
        <taxon>Nocardiaceae</taxon>
        <taxon>Nocardia</taxon>
    </lineage>
</organism>
<dbReference type="EMBL" id="JADMLG010000004">
    <property type="protein sequence ID" value="MBH0777157.1"/>
    <property type="molecule type" value="Genomic_DNA"/>
</dbReference>
<evidence type="ECO:0000313" key="2">
    <source>
        <dbReference type="EMBL" id="MBH0777157.1"/>
    </source>
</evidence>
<feature type="transmembrane region" description="Helical" evidence="1">
    <location>
        <begin position="156"/>
        <end position="178"/>
    </location>
</feature>
<feature type="transmembrane region" description="Helical" evidence="1">
    <location>
        <begin position="53"/>
        <end position="74"/>
    </location>
</feature>
<feature type="transmembrane region" description="Helical" evidence="1">
    <location>
        <begin position="288"/>
        <end position="308"/>
    </location>
</feature>
<reference evidence="2" key="1">
    <citation type="submission" date="2020-11" db="EMBL/GenBank/DDBJ databases">
        <title>Nocardia NEAU-351.nov., a novel actinomycete isolated from the cow dung.</title>
        <authorList>
            <person name="Zhang X."/>
        </authorList>
    </citation>
    <scope>NUCLEOTIDE SEQUENCE</scope>
    <source>
        <strain evidence="2">NEAU-351</strain>
    </source>
</reference>
<keyword evidence="1" id="KW-1133">Transmembrane helix</keyword>
<name>A0A931N2X0_9NOCA</name>
<dbReference type="RefSeq" id="WP_196149471.1">
    <property type="nucleotide sequence ID" value="NZ_JADMLG010000004.1"/>
</dbReference>
<dbReference type="AlphaFoldDB" id="A0A931N2X0"/>
<dbReference type="InterPro" id="IPR044878">
    <property type="entry name" value="UbiA_sf"/>
</dbReference>
<dbReference type="Gene3D" id="1.10.357.140">
    <property type="entry name" value="UbiA prenyltransferase"/>
    <property type="match status" value="1"/>
</dbReference>
<evidence type="ECO:0000256" key="1">
    <source>
        <dbReference type="SAM" id="Phobius"/>
    </source>
</evidence>
<feature type="transmembrane region" description="Helical" evidence="1">
    <location>
        <begin position="95"/>
        <end position="119"/>
    </location>
</feature>
<feature type="transmembrane region" description="Helical" evidence="1">
    <location>
        <begin position="224"/>
        <end position="247"/>
    </location>
</feature>
<protein>
    <recommendedName>
        <fullName evidence="4">Prenyltransferase</fullName>
    </recommendedName>
</protein>
<gene>
    <name evidence="2" type="ORF">IT779_12785</name>
</gene>
<accession>A0A931N2X0</accession>
<feature type="transmembrane region" description="Helical" evidence="1">
    <location>
        <begin position="184"/>
        <end position="203"/>
    </location>
</feature>
<feature type="transmembrane region" description="Helical" evidence="1">
    <location>
        <begin position="259"/>
        <end position="276"/>
    </location>
</feature>
<evidence type="ECO:0008006" key="4">
    <source>
        <dbReference type="Google" id="ProtNLM"/>
    </source>
</evidence>
<comment type="caution">
    <text evidence="2">The sequence shown here is derived from an EMBL/GenBank/DDBJ whole genome shotgun (WGS) entry which is preliminary data.</text>
</comment>
<proteinExistence type="predicted"/>
<keyword evidence="3" id="KW-1185">Reference proteome</keyword>
<feature type="transmembrane region" description="Helical" evidence="1">
    <location>
        <begin position="125"/>
        <end position="144"/>
    </location>
</feature>